<evidence type="ECO:0000313" key="2">
    <source>
        <dbReference type="Proteomes" id="UP000838878"/>
    </source>
</evidence>
<dbReference type="OrthoDB" id="10270766at2759"/>
<name>A0A8J9W8P5_9NEOP</name>
<dbReference type="AlphaFoldDB" id="A0A8J9W8P5"/>
<organism evidence="1 2">
    <name type="scientific">Brenthis ino</name>
    <name type="common">lesser marbled fritillary</name>
    <dbReference type="NCBI Taxonomy" id="405034"/>
    <lineage>
        <taxon>Eukaryota</taxon>
        <taxon>Metazoa</taxon>
        <taxon>Ecdysozoa</taxon>
        <taxon>Arthropoda</taxon>
        <taxon>Hexapoda</taxon>
        <taxon>Insecta</taxon>
        <taxon>Pterygota</taxon>
        <taxon>Neoptera</taxon>
        <taxon>Endopterygota</taxon>
        <taxon>Lepidoptera</taxon>
        <taxon>Glossata</taxon>
        <taxon>Ditrysia</taxon>
        <taxon>Papilionoidea</taxon>
        <taxon>Nymphalidae</taxon>
        <taxon>Heliconiinae</taxon>
        <taxon>Argynnini</taxon>
        <taxon>Brenthis</taxon>
    </lineage>
</organism>
<protein>
    <submittedName>
        <fullName evidence="1">Uncharacterized protein</fullName>
    </submittedName>
</protein>
<feature type="non-terminal residue" evidence="1">
    <location>
        <position position="83"/>
    </location>
</feature>
<proteinExistence type="predicted"/>
<dbReference type="Proteomes" id="UP000838878">
    <property type="component" value="Chromosome 8"/>
</dbReference>
<gene>
    <name evidence="1" type="ORF">BINO364_LOCUS14386</name>
</gene>
<keyword evidence="2" id="KW-1185">Reference proteome</keyword>
<evidence type="ECO:0000313" key="1">
    <source>
        <dbReference type="EMBL" id="CAH0729267.1"/>
    </source>
</evidence>
<dbReference type="EMBL" id="OV170228">
    <property type="protein sequence ID" value="CAH0729267.1"/>
    <property type="molecule type" value="Genomic_DNA"/>
</dbReference>
<accession>A0A8J9W8P5</accession>
<sequence>MAYRRCIVTSRCSVCAGKSASTLPRMSRVARNGFYANVGSLPAATEDSFHADNDKVGRSLISRYLDGDHDQSPCVTSRPRFRP</sequence>
<reference evidence="1" key="1">
    <citation type="submission" date="2021-12" db="EMBL/GenBank/DDBJ databases">
        <authorList>
            <person name="Martin H S."/>
        </authorList>
    </citation>
    <scope>NUCLEOTIDE SEQUENCE</scope>
</reference>